<gene>
    <name evidence="1" type="ORF">EDC03_3021</name>
</gene>
<dbReference type="Pfam" id="PF09844">
    <property type="entry name" value="DUF2071"/>
    <property type="match status" value="1"/>
</dbReference>
<sequence length="271" mass="29369">MTREPAAVEPVSPAPPPLRGPVLMGQRWVDLAFLHWAVPPERVEAWMPPGARPDVLAVPHVADGAPRTYVALVPFRMVGAGVGRGPRVPWLGTFWETNVRLYSVDATGRRGVVFCSLDASRLGVVVGARASFGLPYRWARMRGDARVTGGRGELSWSARTRWPQPPGGAVTSDVAVRLGDPLRPDAPDAPLADFLTARWGLHTAHLGRTWYVPNEHPTWPLHRAEVTRLDDGLLGAAGFGDLARRPPDSVLATPGVPVRFGLPGRATTPRR</sequence>
<protein>
    <recommendedName>
        <fullName evidence="3">DUF2071 domain-containing protein</fullName>
    </recommendedName>
</protein>
<name>A0A3N1GA34_9ACTN</name>
<dbReference type="Proteomes" id="UP000276232">
    <property type="component" value="Unassembled WGS sequence"/>
</dbReference>
<dbReference type="InterPro" id="IPR023375">
    <property type="entry name" value="ADC_dom_sf"/>
</dbReference>
<evidence type="ECO:0000313" key="2">
    <source>
        <dbReference type="Proteomes" id="UP000276232"/>
    </source>
</evidence>
<accession>A0A3N1GA34</accession>
<proteinExistence type="predicted"/>
<organism evidence="1 2">
    <name type="scientific">Pseudokineococcus lusitanus</name>
    <dbReference type="NCBI Taxonomy" id="763993"/>
    <lineage>
        <taxon>Bacteria</taxon>
        <taxon>Bacillati</taxon>
        <taxon>Actinomycetota</taxon>
        <taxon>Actinomycetes</taxon>
        <taxon>Kineosporiales</taxon>
        <taxon>Kineosporiaceae</taxon>
        <taxon>Pseudokineococcus</taxon>
    </lineage>
</organism>
<dbReference type="InterPro" id="IPR018644">
    <property type="entry name" value="DUF2071"/>
</dbReference>
<dbReference type="PANTHER" id="PTHR39186">
    <property type="entry name" value="DUF2071 FAMILY PROTEIN"/>
    <property type="match status" value="1"/>
</dbReference>
<reference evidence="1 2" key="1">
    <citation type="journal article" date="2015" name="Stand. Genomic Sci.">
        <title>Genomic Encyclopedia of Bacterial and Archaeal Type Strains, Phase III: the genomes of soil and plant-associated and newly described type strains.</title>
        <authorList>
            <person name="Whitman W.B."/>
            <person name="Woyke T."/>
            <person name="Klenk H.P."/>
            <person name="Zhou Y."/>
            <person name="Lilburn T.G."/>
            <person name="Beck B.J."/>
            <person name="De Vos P."/>
            <person name="Vandamme P."/>
            <person name="Eisen J.A."/>
            <person name="Garrity G."/>
            <person name="Hugenholtz P."/>
            <person name="Kyrpides N.C."/>
        </authorList>
    </citation>
    <scope>NUCLEOTIDE SEQUENCE [LARGE SCALE GENOMIC DNA]</scope>
    <source>
        <strain evidence="1 2">CECT 7306</strain>
    </source>
</reference>
<dbReference type="AlphaFoldDB" id="A0A3N1GA34"/>
<comment type="caution">
    <text evidence="1">The sequence shown here is derived from an EMBL/GenBank/DDBJ whole genome shotgun (WGS) entry which is preliminary data.</text>
</comment>
<dbReference type="SUPFAM" id="SSF160104">
    <property type="entry name" value="Acetoacetate decarboxylase-like"/>
    <property type="match status" value="1"/>
</dbReference>
<dbReference type="InParanoid" id="A0A3N1GA34"/>
<evidence type="ECO:0000313" key="1">
    <source>
        <dbReference type="EMBL" id="ROP27093.1"/>
    </source>
</evidence>
<keyword evidence="2" id="KW-1185">Reference proteome</keyword>
<evidence type="ECO:0008006" key="3">
    <source>
        <dbReference type="Google" id="ProtNLM"/>
    </source>
</evidence>
<dbReference type="PANTHER" id="PTHR39186:SF1">
    <property type="entry name" value="DUF2071 DOMAIN-CONTAINING PROTEIN"/>
    <property type="match status" value="1"/>
</dbReference>
<dbReference type="EMBL" id="RJKN01000008">
    <property type="protein sequence ID" value="ROP27093.1"/>
    <property type="molecule type" value="Genomic_DNA"/>
</dbReference>